<organism evidence="6 7">
    <name type="scientific">Ceratopteris richardii</name>
    <name type="common">Triangle waterfern</name>
    <dbReference type="NCBI Taxonomy" id="49495"/>
    <lineage>
        <taxon>Eukaryota</taxon>
        <taxon>Viridiplantae</taxon>
        <taxon>Streptophyta</taxon>
        <taxon>Embryophyta</taxon>
        <taxon>Tracheophyta</taxon>
        <taxon>Polypodiopsida</taxon>
        <taxon>Polypodiidae</taxon>
        <taxon>Polypodiales</taxon>
        <taxon>Pteridineae</taxon>
        <taxon>Pteridaceae</taxon>
        <taxon>Parkerioideae</taxon>
        <taxon>Ceratopteris</taxon>
    </lineage>
</organism>
<dbReference type="PANTHER" id="PTHR48064">
    <property type="entry name" value="OS01G0750400 PROTEIN"/>
    <property type="match status" value="1"/>
</dbReference>
<keyword evidence="5" id="KW-0812">Transmembrane</keyword>
<dbReference type="PRINTS" id="PR00019">
    <property type="entry name" value="LEURICHRPT"/>
</dbReference>
<evidence type="ECO:0000256" key="5">
    <source>
        <dbReference type="SAM" id="Phobius"/>
    </source>
</evidence>
<accession>A0A8T2UR09</accession>
<evidence type="ECO:0000313" key="7">
    <source>
        <dbReference type="Proteomes" id="UP000825935"/>
    </source>
</evidence>
<dbReference type="Pfam" id="PF00560">
    <property type="entry name" value="LRR_1"/>
    <property type="match status" value="3"/>
</dbReference>
<dbReference type="Proteomes" id="UP000825935">
    <property type="component" value="Chromosome 4"/>
</dbReference>
<gene>
    <name evidence="6" type="ORF">KP509_04G022000</name>
</gene>
<keyword evidence="5" id="KW-1133">Transmembrane helix</keyword>
<keyword evidence="4" id="KW-0325">Glycoprotein</keyword>
<evidence type="ECO:0000256" key="1">
    <source>
        <dbReference type="ARBA" id="ARBA00022614"/>
    </source>
</evidence>
<dbReference type="Pfam" id="PF13855">
    <property type="entry name" value="LRR_8"/>
    <property type="match status" value="1"/>
</dbReference>
<name>A0A8T2UR09_CERRI</name>
<evidence type="ECO:0000256" key="2">
    <source>
        <dbReference type="ARBA" id="ARBA00022729"/>
    </source>
</evidence>
<protein>
    <submittedName>
        <fullName evidence="6">Uncharacterized protein</fullName>
    </submittedName>
</protein>
<dbReference type="InterPro" id="IPR032675">
    <property type="entry name" value="LRR_dom_sf"/>
</dbReference>
<dbReference type="SUPFAM" id="SSF52058">
    <property type="entry name" value="L domain-like"/>
    <property type="match status" value="1"/>
</dbReference>
<evidence type="ECO:0000256" key="4">
    <source>
        <dbReference type="ARBA" id="ARBA00023180"/>
    </source>
</evidence>
<comment type="caution">
    <text evidence="6">The sequence shown here is derived from an EMBL/GenBank/DDBJ whole genome shotgun (WGS) entry which is preliminary data.</text>
</comment>
<keyword evidence="2" id="KW-0732">Signal</keyword>
<dbReference type="FunFam" id="3.80.10.10:FF:000041">
    <property type="entry name" value="LRR receptor-like serine/threonine-protein kinase ERECTA"/>
    <property type="match status" value="1"/>
</dbReference>
<dbReference type="PANTHER" id="PTHR48064:SF1">
    <property type="entry name" value="RECEPTOR-LIKE PROTEIN 51-RELATED"/>
    <property type="match status" value="1"/>
</dbReference>
<dbReference type="InterPro" id="IPR001611">
    <property type="entry name" value="Leu-rich_rpt"/>
</dbReference>
<sequence>MCRESAMALAPFSTFRSFIFTWLWLYLCRSERLCSMAIFPRSSRPIAAPDLGVSLPEILLDEHPHHPVSPSPTWVSLRSTYCSSSSFTKSLASADVEEPCSPLFSSPAQLEPFGASRAVVHEVSKLPLDPIQLRALRELGINVGVQACTDPSLHDAITCDDGDTVRHVVALRMELCSRGFKILEEPMAELAKSLRALFLVDCPVQAGRMPAKLLNSLKSLTWVATVRNMAAENLFTVATVPAEWICDFRNLSELTMANIHLSGSPLPCLVRTMKNLKHLDLSSTSLTGQFPSDPWPMTLRTLFLPSNALSGLLPPSLTQLHRLTHLDLSHNQLSGALPDSFHTLVSIMKIDLSFNALIGRFPSSLLNLSSLVYLDMSHNKLSGPIPAQINGMTSLRYLDISNNNFKGKLPFKQSFLDRLNTLKVSGISDICYDHYTLSSPFLEGLPRCDVSGLPIVPSMLSPALPPHRSAFAPSQLERNAAPPGLHHHRPPRVMIAAVSIAGAMIVLSIVVVLVVTNRKGGRY</sequence>
<dbReference type="OrthoDB" id="676979at2759"/>
<keyword evidence="1" id="KW-0433">Leucine-rich repeat</keyword>
<keyword evidence="3" id="KW-0677">Repeat</keyword>
<evidence type="ECO:0000256" key="3">
    <source>
        <dbReference type="ARBA" id="ARBA00022737"/>
    </source>
</evidence>
<evidence type="ECO:0000313" key="6">
    <source>
        <dbReference type="EMBL" id="KAH7438587.1"/>
    </source>
</evidence>
<proteinExistence type="predicted"/>
<reference evidence="6" key="1">
    <citation type="submission" date="2021-08" db="EMBL/GenBank/DDBJ databases">
        <title>WGS assembly of Ceratopteris richardii.</title>
        <authorList>
            <person name="Marchant D.B."/>
            <person name="Chen G."/>
            <person name="Jenkins J."/>
            <person name="Shu S."/>
            <person name="Leebens-Mack J."/>
            <person name="Grimwood J."/>
            <person name="Schmutz J."/>
            <person name="Soltis P."/>
            <person name="Soltis D."/>
            <person name="Chen Z.-H."/>
        </authorList>
    </citation>
    <scope>NUCLEOTIDE SEQUENCE</scope>
    <source>
        <strain evidence="6">Whitten #5841</strain>
        <tissue evidence="6">Leaf</tissue>
    </source>
</reference>
<feature type="transmembrane region" description="Helical" evidence="5">
    <location>
        <begin position="493"/>
        <end position="515"/>
    </location>
</feature>
<dbReference type="EMBL" id="CM035409">
    <property type="protein sequence ID" value="KAH7438587.1"/>
    <property type="molecule type" value="Genomic_DNA"/>
</dbReference>
<dbReference type="InterPro" id="IPR053038">
    <property type="entry name" value="RLP_Defense"/>
</dbReference>
<keyword evidence="5" id="KW-0472">Membrane</keyword>
<keyword evidence="7" id="KW-1185">Reference proteome</keyword>
<dbReference type="InterPro" id="IPR003591">
    <property type="entry name" value="Leu-rich_rpt_typical-subtyp"/>
</dbReference>
<dbReference type="AlphaFoldDB" id="A0A8T2UR09"/>
<dbReference type="SMART" id="SM00369">
    <property type="entry name" value="LRR_TYP"/>
    <property type="match status" value="3"/>
</dbReference>
<dbReference type="Gene3D" id="3.80.10.10">
    <property type="entry name" value="Ribonuclease Inhibitor"/>
    <property type="match status" value="1"/>
</dbReference>